<proteinExistence type="predicted"/>
<dbReference type="Proteomes" id="UP001176429">
    <property type="component" value="Unassembled WGS sequence"/>
</dbReference>
<gene>
    <name evidence="1" type="ORF">Q5H93_22540</name>
</gene>
<accession>A0ABT9BGZ4</accession>
<sequence>MNSLPRASETAYFHNTAGKLFYHPAGYLRMAWSAERVPVEVLQAYYEQALKLMLAMGAHKVLSDHGQRAPLVAAAQTWLTQNWIPKAIAQAGFSHCAIVDGVDPLHRLSTQSVVSAAPAAVVFKRCNTVDEADAWLRGV</sequence>
<evidence type="ECO:0000313" key="2">
    <source>
        <dbReference type="Proteomes" id="UP001176429"/>
    </source>
</evidence>
<dbReference type="RefSeq" id="WP_305008974.1">
    <property type="nucleotide sequence ID" value="NZ_JAUQSY010000021.1"/>
</dbReference>
<evidence type="ECO:0000313" key="1">
    <source>
        <dbReference type="EMBL" id="MDO7877535.1"/>
    </source>
</evidence>
<keyword evidence="2" id="KW-1185">Reference proteome</keyword>
<evidence type="ECO:0008006" key="3">
    <source>
        <dbReference type="Google" id="ProtNLM"/>
    </source>
</evidence>
<dbReference type="EMBL" id="JAUQSY010000021">
    <property type="protein sequence ID" value="MDO7877535.1"/>
    <property type="molecule type" value="Genomic_DNA"/>
</dbReference>
<name>A0ABT9BGZ4_9BACT</name>
<comment type="caution">
    <text evidence="1">The sequence shown here is derived from an EMBL/GenBank/DDBJ whole genome shotgun (WGS) entry which is preliminary data.</text>
</comment>
<organism evidence="1 2">
    <name type="scientific">Hymenobacter aranciens</name>
    <dbReference type="NCBI Taxonomy" id="3063996"/>
    <lineage>
        <taxon>Bacteria</taxon>
        <taxon>Pseudomonadati</taxon>
        <taxon>Bacteroidota</taxon>
        <taxon>Cytophagia</taxon>
        <taxon>Cytophagales</taxon>
        <taxon>Hymenobacteraceae</taxon>
        <taxon>Hymenobacter</taxon>
    </lineage>
</organism>
<reference evidence="1" key="1">
    <citation type="submission" date="2023-07" db="EMBL/GenBank/DDBJ databases">
        <authorList>
            <person name="Kim M.K."/>
        </authorList>
    </citation>
    <scope>NUCLEOTIDE SEQUENCE</scope>
    <source>
        <strain evidence="1">ASUV-10-1</strain>
    </source>
</reference>
<protein>
    <recommendedName>
        <fullName evidence="3">STAS/SEC14 domain-containing protein</fullName>
    </recommendedName>
</protein>